<dbReference type="SUPFAM" id="SSF54106">
    <property type="entry name" value="LysM domain"/>
    <property type="match status" value="1"/>
</dbReference>
<accession>A0ABR7JSH8</accession>
<dbReference type="Pfam" id="PF01183">
    <property type="entry name" value="Glyco_hydro_25"/>
    <property type="match status" value="1"/>
</dbReference>
<dbReference type="InterPro" id="IPR036779">
    <property type="entry name" value="LysM_dom_sf"/>
</dbReference>
<evidence type="ECO:0000256" key="2">
    <source>
        <dbReference type="ARBA" id="ARBA00022801"/>
    </source>
</evidence>
<dbReference type="CDD" id="cd06525">
    <property type="entry name" value="GH25_Lyc-like"/>
    <property type="match status" value="1"/>
</dbReference>
<organism evidence="5 6">
    <name type="scientific">Romboutsia faecis</name>
    <dbReference type="NCBI Taxonomy" id="2764597"/>
    <lineage>
        <taxon>Bacteria</taxon>
        <taxon>Bacillati</taxon>
        <taxon>Bacillota</taxon>
        <taxon>Clostridia</taxon>
        <taxon>Peptostreptococcales</taxon>
        <taxon>Peptostreptococcaceae</taxon>
        <taxon>Romboutsia</taxon>
    </lineage>
</organism>
<dbReference type="PANTHER" id="PTHR34135">
    <property type="entry name" value="LYSOZYME"/>
    <property type="match status" value="1"/>
</dbReference>
<keyword evidence="2" id="KW-0378">Hydrolase</keyword>
<dbReference type="InterPro" id="IPR002053">
    <property type="entry name" value="Glyco_hydro_25"/>
</dbReference>
<sequence>MQSRNSKNYKGVDVSHWSGNIDYKSVSDSGIDIVYIKASEGKSYVDPMLNTNYKNAKAQGLLIGFYHFFRPSNESDALEEAHHFVNTIKGYKSNCRLALDIEVSNGLSKSTITNLCIKFLEEVKKLTGLDVVVYTYTYFIKENFNKKINVYPLWVAHYGVKTPGNNGIWDNWIGFQYSESGSVRGMPGNVDLDEFTSDILLENEDYSDENLIDDSIKKEEYINYKVKPGDTLSEIAKTYNTTVSSIASLNKISNVNLIYVNQILKIKKIK</sequence>
<protein>
    <submittedName>
        <fullName evidence="5">LysM peptidoglycan-binding domain-containing protein</fullName>
    </submittedName>
</protein>
<dbReference type="RefSeq" id="WP_153972552.1">
    <property type="nucleotide sequence ID" value="NZ_JACRWE010000008.1"/>
</dbReference>
<reference evidence="5 6" key="1">
    <citation type="submission" date="2020-08" db="EMBL/GenBank/DDBJ databases">
        <authorList>
            <person name="Liu C."/>
            <person name="Sun Q."/>
        </authorList>
    </citation>
    <scope>NUCLEOTIDE SEQUENCE [LARGE SCALE GENOMIC DNA]</scope>
    <source>
        <strain evidence="5 6">NSJ-18</strain>
    </source>
</reference>
<feature type="domain" description="LysM" evidence="4">
    <location>
        <begin position="222"/>
        <end position="266"/>
    </location>
</feature>
<dbReference type="InterPro" id="IPR018392">
    <property type="entry name" value="LysM"/>
</dbReference>
<name>A0ABR7JSH8_9FIRM</name>
<keyword evidence="6" id="KW-1185">Reference proteome</keyword>
<evidence type="ECO:0000313" key="6">
    <source>
        <dbReference type="Proteomes" id="UP000609849"/>
    </source>
</evidence>
<dbReference type="SMART" id="SM00257">
    <property type="entry name" value="LysM"/>
    <property type="match status" value="1"/>
</dbReference>
<dbReference type="PROSITE" id="PS51904">
    <property type="entry name" value="GLYCOSYL_HYDROL_F25_2"/>
    <property type="match status" value="1"/>
</dbReference>
<dbReference type="PROSITE" id="PS51782">
    <property type="entry name" value="LYSM"/>
    <property type="match status" value="1"/>
</dbReference>
<dbReference type="SUPFAM" id="SSF51445">
    <property type="entry name" value="(Trans)glycosidases"/>
    <property type="match status" value="1"/>
</dbReference>
<dbReference type="SMART" id="SM00641">
    <property type="entry name" value="Glyco_25"/>
    <property type="match status" value="1"/>
</dbReference>
<evidence type="ECO:0000313" key="5">
    <source>
        <dbReference type="EMBL" id="MBC5997862.1"/>
    </source>
</evidence>
<dbReference type="InterPro" id="IPR017853">
    <property type="entry name" value="GH"/>
</dbReference>
<proteinExistence type="inferred from homology"/>
<comment type="caution">
    <text evidence="5">The sequence shown here is derived from an EMBL/GenBank/DDBJ whole genome shotgun (WGS) entry which is preliminary data.</text>
</comment>
<dbReference type="PANTHER" id="PTHR34135:SF2">
    <property type="entry name" value="LYSOZYME"/>
    <property type="match status" value="1"/>
</dbReference>
<dbReference type="EMBL" id="JACRWE010000008">
    <property type="protein sequence ID" value="MBC5997862.1"/>
    <property type="molecule type" value="Genomic_DNA"/>
</dbReference>
<dbReference type="CDD" id="cd00118">
    <property type="entry name" value="LysM"/>
    <property type="match status" value="1"/>
</dbReference>
<evidence type="ECO:0000256" key="3">
    <source>
        <dbReference type="ARBA" id="ARBA00023295"/>
    </source>
</evidence>
<dbReference type="Gene3D" id="3.10.350.10">
    <property type="entry name" value="LysM domain"/>
    <property type="match status" value="1"/>
</dbReference>
<evidence type="ECO:0000259" key="4">
    <source>
        <dbReference type="PROSITE" id="PS51782"/>
    </source>
</evidence>
<keyword evidence="3" id="KW-0326">Glycosidase</keyword>
<dbReference type="Proteomes" id="UP000609849">
    <property type="component" value="Unassembled WGS sequence"/>
</dbReference>
<dbReference type="Pfam" id="PF01476">
    <property type="entry name" value="LysM"/>
    <property type="match status" value="1"/>
</dbReference>
<dbReference type="InterPro" id="IPR018077">
    <property type="entry name" value="Glyco_hydro_fam25_subgr"/>
</dbReference>
<evidence type="ECO:0000256" key="1">
    <source>
        <dbReference type="ARBA" id="ARBA00010646"/>
    </source>
</evidence>
<comment type="similarity">
    <text evidence="1">Belongs to the glycosyl hydrolase 25 family.</text>
</comment>
<gene>
    <name evidence="5" type="ORF">H8923_13955</name>
</gene>
<dbReference type="Gene3D" id="3.20.20.80">
    <property type="entry name" value="Glycosidases"/>
    <property type="match status" value="1"/>
</dbReference>